<evidence type="ECO:0000313" key="11">
    <source>
        <dbReference type="Proteomes" id="UP000887116"/>
    </source>
</evidence>
<feature type="region of interest" description="Disordered" evidence="8">
    <location>
        <begin position="74"/>
        <end position="119"/>
    </location>
</feature>
<dbReference type="GO" id="GO:0005634">
    <property type="term" value="C:nucleus"/>
    <property type="evidence" value="ECO:0007669"/>
    <property type="project" value="UniProtKB-SubCell"/>
</dbReference>
<evidence type="ECO:0000256" key="4">
    <source>
        <dbReference type="ARBA" id="ARBA00023125"/>
    </source>
</evidence>
<evidence type="ECO:0000256" key="3">
    <source>
        <dbReference type="ARBA" id="ARBA00023015"/>
    </source>
</evidence>
<dbReference type="GO" id="GO:0001228">
    <property type="term" value="F:DNA-binding transcription activator activity, RNA polymerase II-specific"/>
    <property type="evidence" value="ECO:0007669"/>
    <property type="project" value="TreeGrafter"/>
</dbReference>
<dbReference type="InterPro" id="IPR013761">
    <property type="entry name" value="SAM/pointed_sf"/>
</dbReference>
<dbReference type="PANTHER" id="PTHR11037">
    <property type="entry name" value="TRANSCRIPTION FACTOR CP2"/>
    <property type="match status" value="1"/>
</dbReference>
<dbReference type="OrthoDB" id="9996779at2759"/>
<dbReference type="Pfam" id="PF18016">
    <property type="entry name" value="SAM_3"/>
    <property type="match status" value="1"/>
</dbReference>
<keyword evidence="6 7" id="KW-0539">Nucleus</keyword>
<feature type="compositionally biased region" description="Basic and acidic residues" evidence="8">
    <location>
        <begin position="104"/>
        <end position="119"/>
    </location>
</feature>
<comment type="subcellular location">
    <subcellularLocation>
        <location evidence="1 7">Nucleus</location>
    </subcellularLocation>
</comment>
<reference evidence="10" key="1">
    <citation type="submission" date="2020-07" db="EMBL/GenBank/DDBJ databases">
        <title>Multicomponent nature underlies the extraordinary mechanical properties of spider dragline silk.</title>
        <authorList>
            <person name="Kono N."/>
            <person name="Nakamura H."/>
            <person name="Mori M."/>
            <person name="Yoshida Y."/>
            <person name="Ohtoshi R."/>
            <person name="Malay A.D."/>
            <person name="Moran D.A.P."/>
            <person name="Tomita M."/>
            <person name="Numata K."/>
            <person name="Arakawa K."/>
        </authorList>
    </citation>
    <scope>NUCLEOTIDE SEQUENCE</scope>
</reference>
<feature type="region of interest" description="Disordered" evidence="8">
    <location>
        <begin position="396"/>
        <end position="425"/>
    </location>
</feature>
<dbReference type="Gene3D" id="1.10.150.50">
    <property type="entry name" value="Transcription Factor, Ets-1"/>
    <property type="match status" value="1"/>
</dbReference>
<dbReference type="InterPro" id="IPR007604">
    <property type="entry name" value="CP2"/>
</dbReference>
<dbReference type="PROSITE" id="PS51968">
    <property type="entry name" value="GRH_CP2_DB"/>
    <property type="match status" value="1"/>
</dbReference>
<dbReference type="Proteomes" id="UP000887116">
    <property type="component" value="Unassembled WGS sequence"/>
</dbReference>
<feature type="compositionally biased region" description="Low complexity" evidence="8">
    <location>
        <begin position="412"/>
        <end position="423"/>
    </location>
</feature>
<dbReference type="PANTHER" id="PTHR11037:SF21">
    <property type="entry name" value="GEMINI, ISOFORM C"/>
    <property type="match status" value="1"/>
</dbReference>
<evidence type="ECO:0000256" key="2">
    <source>
        <dbReference type="ARBA" id="ARBA00010852"/>
    </source>
</evidence>
<keyword evidence="4 7" id="KW-0238">DNA-binding</keyword>
<comment type="similarity">
    <text evidence="2">Belongs to the grh/CP2 family. CP2 subfamily.</text>
</comment>
<feature type="domain" description="Grh/CP2 DB" evidence="9">
    <location>
        <begin position="148"/>
        <end position="396"/>
    </location>
</feature>
<dbReference type="Pfam" id="PF04516">
    <property type="entry name" value="CP2"/>
    <property type="match status" value="1"/>
</dbReference>
<dbReference type="SUPFAM" id="SSF47769">
    <property type="entry name" value="SAM/Pointed domain"/>
    <property type="match status" value="1"/>
</dbReference>
<feature type="compositionally biased region" description="Polar residues" evidence="8">
    <location>
        <begin position="82"/>
        <end position="91"/>
    </location>
</feature>
<dbReference type="InterPro" id="IPR040167">
    <property type="entry name" value="TF_CP2-like"/>
</dbReference>
<dbReference type="EMBL" id="BMAO01032271">
    <property type="protein sequence ID" value="GFQ81072.1"/>
    <property type="molecule type" value="Genomic_DNA"/>
</dbReference>
<proteinExistence type="inferred from homology"/>
<evidence type="ECO:0000256" key="6">
    <source>
        <dbReference type="ARBA" id="ARBA00023242"/>
    </source>
</evidence>
<evidence type="ECO:0000256" key="7">
    <source>
        <dbReference type="PROSITE-ProRule" id="PRU01313"/>
    </source>
</evidence>
<evidence type="ECO:0000256" key="8">
    <source>
        <dbReference type="SAM" id="MobiDB-lite"/>
    </source>
</evidence>
<evidence type="ECO:0000313" key="10">
    <source>
        <dbReference type="EMBL" id="GFQ81072.1"/>
    </source>
</evidence>
<dbReference type="InterPro" id="IPR057520">
    <property type="entry name" value="GRHL1/CP2_C"/>
</dbReference>
<protein>
    <submittedName>
        <fullName evidence="10">Transcription factor CP2</fullName>
    </submittedName>
</protein>
<dbReference type="AlphaFoldDB" id="A0A8X6FJ50"/>
<evidence type="ECO:0000256" key="5">
    <source>
        <dbReference type="ARBA" id="ARBA00023163"/>
    </source>
</evidence>
<dbReference type="InterPro" id="IPR041418">
    <property type="entry name" value="SAM_3"/>
</dbReference>
<evidence type="ECO:0000259" key="9">
    <source>
        <dbReference type="PROSITE" id="PS51968"/>
    </source>
</evidence>
<dbReference type="Pfam" id="PF25416">
    <property type="entry name" value="GRHL1_C"/>
    <property type="match status" value="1"/>
</dbReference>
<sequence length="616" mass="69485">MEPPAGGTWTIEDLDLLASDLDSSLSGLGGAPSTTFDMSDTLSAIQVIKMNKEDDEILRDHWLHQLSFPEKSLNKEKARSAQDLSTFNFSKSPGRPTSKKPCRTHQENSNEQVEQLRDSGGEMSIQHAPILGMSLSRYSLQPGFTPKMKTDFQYILAAATCLGTKVGAETLTYLNQGQPYEIRLMKMHGISEMKGKLLKSVLRVGFQERRLQFREKMELMAWQNQRPCERILDIDLSLSYGIFDVIPDLENINSCEFMWDPTREASVFLKVNCISTEFTSKRRGGEKGVPFRILIETYSHWESPPRKLDAASCLVKVFKSKGADRKHKTDKEKLEKLPQVEQNLVLKICSYICCILALCDLQPSFQYTVFTPCSVTIESIPFQDFSENASFPSCGGSIDSKPESPSISTAEVTTSTPSVNSSPQHLSDIKDALEGIFSSEFDDSGKLSPVAQALNITENLSSIEVRSWLSIKKFSKYLPCFELYSAKDLLSLSRDDLIEICGPADGIRLYNCLHRREPPPLRKLYISRDKMTFHAIYLQALTYGELQKEVSKTYNLSEDSIGDIYITGPNGILLVLTERVLQNLKDESTYICEIMKAEENEKYTIILRSYIPNQEM</sequence>
<accession>A0A8X6FJ50</accession>
<name>A0A8X6FJ50_TRICU</name>
<organism evidence="10 11">
    <name type="scientific">Trichonephila clavata</name>
    <name type="common">Joro spider</name>
    <name type="synonym">Nephila clavata</name>
    <dbReference type="NCBI Taxonomy" id="2740835"/>
    <lineage>
        <taxon>Eukaryota</taxon>
        <taxon>Metazoa</taxon>
        <taxon>Ecdysozoa</taxon>
        <taxon>Arthropoda</taxon>
        <taxon>Chelicerata</taxon>
        <taxon>Arachnida</taxon>
        <taxon>Araneae</taxon>
        <taxon>Araneomorphae</taxon>
        <taxon>Entelegynae</taxon>
        <taxon>Araneoidea</taxon>
        <taxon>Nephilidae</taxon>
        <taxon>Trichonephila</taxon>
    </lineage>
</organism>
<dbReference type="GO" id="GO:0000978">
    <property type="term" value="F:RNA polymerase II cis-regulatory region sequence-specific DNA binding"/>
    <property type="evidence" value="ECO:0007669"/>
    <property type="project" value="TreeGrafter"/>
</dbReference>
<keyword evidence="11" id="KW-1185">Reference proteome</keyword>
<keyword evidence="3" id="KW-0805">Transcription regulation</keyword>
<evidence type="ECO:0000256" key="1">
    <source>
        <dbReference type="ARBA" id="ARBA00004123"/>
    </source>
</evidence>
<comment type="caution">
    <text evidence="10">The sequence shown here is derived from an EMBL/GenBank/DDBJ whole genome shotgun (WGS) entry which is preliminary data.</text>
</comment>
<keyword evidence="5" id="KW-0804">Transcription</keyword>
<gene>
    <name evidence="10" type="primary">tfcp2</name>
    <name evidence="10" type="ORF">TNCT_56072</name>
</gene>